<reference evidence="3 5" key="2">
    <citation type="submission" date="2024-07" db="EMBL/GenBank/DDBJ databases">
        <authorList>
            <person name="Akdeniz Z."/>
        </authorList>
    </citation>
    <scope>NUCLEOTIDE SEQUENCE [LARGE SCALE GENOMIC DNA]</scope>
</reference>
<organism evidence="2">
    <name type="scientific">Hexamita inflata</name>
    <dbReference type="NCBI Taxonomy" id="28002"/>
    <lineage>
        <taxon>Eukaryota</taxon>
        <taxon>Metamonada</taxon>
        <taxon>Diplomonadida</taxon>
        <taxon>Hexamitidae</taxon>
        <taxon>Hexamitinae</taxon>
        <taxon>Hexamita</taxon>
    </lineage>
</organism>
<accession>A0AA86QF62</accession>
<evidence type="ECO:0000313" key="4">
    <source>
        <dbReference type="EMBL" id="CAL6106129.1"/>
    </source>
</evidence>
<gene>
    <name evidence="1" type="ORF">HINF_LOCUS38253</name>
    <name evidence="2" type="ORF">HINF_LOCUS39652</name>
    <name evidence="3" type="ORF">HINF_LOCUS6823</name>
    <name evidence="4" type="ORF">HINF_LOCUS73592</name>
</gene>
<comment type="caution">
    <text evidence="2">The sequence shown here is derived from an EMBL/GenBank/DDBJ whole genome shotgun (WGS) entry which is preliminary data.</text>
</comment>
<keyword evidence="5" id="KW-1185">Reference proteome</keyword>
<protein>
    <submittedName>
        <fullName evidence="3">Hypothetical_protein</fullName>
    </submittedName>
</protein>
<evidence type="ECO:0000313" key="2">
    <source>
        <dbReference type="EMBL" id="CAI9952007.1"/>
    </source>
</evidence>
<evidence type="ECO:0000313" key="5">
    <source>
        <dbReference type="Proteomes" id="UP001642409"/>
    </source>
</evidence>
<dbReference type="EMBL" id="CAXDID020000606">
    <property type="protein sequence ID" value="CAL6106129.1"/>
    <property type="molecule type" value="Genomic_DNA"/>
</dbReference>
<sequence>MLGYHTELKQLIQSTNGSIHENITVLQKNMIQQFQLVSEQNLMSQAIITSFKSETTNNFSSISTQIYNNQLNIMNNFTYINSHIKDLNASMKLNYDQVTFNTNANIKNNFTQTNQKIDLINTQIDALVTNNQFQTQINLLKQQIQNISVSISQSMTGDQYRCIMIGAAVSGSFNWNDYVFYMTKFGCEVKVWW</sequence>
<dbReference type="EMBL" id="CAXDID020000014">
    <property type="protein sequence ID" value="CAL5981797.1"/>
    <property type="molecule type" value="Genomic_DNA"/>
</dbReference>
<dbReference type="AlphaFoldDB" id="A0AA86QF62"/>
<name>A0AA86QF62_9EUKA</name>
<dbReference type="EMBL" id="CATOUU010000814">
    <property type="protein sequence ID" value="CAI9950608.1"/>
    <property type="molecule type" value="Genomic_DNA"/>
</dbReference>
<evidence type="ECO:0000313" key="1">
    <source>
        <dbReference type="EMBL" id="CAI9950608.1"/>
    </source>
</evidence>
<reference evidence="2" key="1">
    <citation type="submission" date="2023-06" db="EMBL/GenBank/DDBJ databases">
        <authorList>
            <person name="Kurt Z."/>
        </authorList>
    </citation>
    <scope>NUCLEOTIDE SEQUENCE</scope>
</reference>
<proteinExistence type="predicted"/>
<dbReference type="EMBL" id="CATOUU010000831">
    <property type="protein sequence ID" value="CAI9952007.1"/>
    <property type="molecule type" value="Genomic_DNA"/>
</dbReference>
<dbReference type="Proteomes" id="UP001642409">
    <property type="component" value="Unassembled WGS sequence"/>
</dbReference>
<evidence type="ECO:0000313" key="3">
    <source>
        <dbReference type="EMBL" id="CAL5981797.1"/>
    </source>
</evidence>